<keyword evidence="8" id="KW-1185">Reference proteome</keyword>
<dbReference type="InterPro" id="IPR044068">
    <property type="entry name" value="CB"/>
</dbReference>
<dbReference type="InterPro" id="IPR013762">
    <property type="entry name" value="Integrase-like_cat_sf"/>
</dbReference>
<dbReference type="AlphaFoldDB" id="A0A1I1LNG9"/>
<dbReference type="InterPro" id="IPR004107">
    <property type="entry name" value="Integrase_SAM-like_N"/>
</dbReference>
<dbReference type="Pfam" id="PF00589">
    <property type="entry name" value="Phage_integrase"/>
    <property type="match status" value="1"/>
</dbReference>
<sequence>MDGRTQNGGGYNVGVEPDHGAADNAENLDTIRSELDTIRQKLDEGSTLQPIGPEEAVEVYLEDRREGLVESTVQDYKRSLEFFIEFCSLEGIDNLNTITGRTLREYRAWRRTESSHKTLSPKTMRDELYLMRNFLKFLEDIEGVEAGLADKVQTPELSYEDEVREEHLSADRAKEIIQYLEDYEYATTEHVVWLLLGALGCRRGGVHSLDLKDIHTDRSELFIEFHHRPDQGTTLKNKKAGEREVNISKEVAEIIDDYVEQNRTEATDDYGRKPLITTTHGRMAKSTISKYIYKWTRPCEIGEDCPHGRDPAKCEDAQTIDNASSCPSSLSTHTVRKGYLTAERANNIPIEMLADRCDVSPEVLKKHYDQRNKTDRRELRQEIYEEVYGDSQGGYLG</sequence>
<dbReference type="CDD" id="cd00397">
    <property type="entry name" value="DNA_BRE_C"/>
    <property type="match status" value="1"/>
</dbReference>
<dbReference type="InterPro" id="IPR011010">
    <property type="entry name" value="DNA_brk_join_enz"/>
</dbReference>
<dbReference type="PROSITE" id="PS51900">
    <property type="entry name" value="CB"/>
    <property type="match status" value="1"/>
</dbReference>
<evidence type="ECO:0000313" key="7">
    <source>
        <dbReference type="EMBL" id="SFC74777.1"/>
    </source>
</evidence>
<accession>A0A1I1LNG9</accession>
<dbReference type="InterPro" id="IPR010998">
    <property type="entry name" value="Integrase_recombinase_N"/>
</dbReference>
<dbReference type="PANTHER" id="PTHR30349">
    <property type="entry name" value="PHAGE INTEGRASE-RELATED"/>
    <property type="match status" value="1"/>
</dbReference>
<dbReference type="GO" id="GO:0006310">
    <property type="term" value="P:DNA recombination"/>
    <property type="evidence" value="ECO:0007669"/>
    <property type="project" value="UniProtKB-KW"/>
</dbReference>
<evidence type="ECO:0000259" key="6">
    <source>
        <dbReference type="PROSITE" id="PS51900"/>
    </source>
</evidence>
<evidence type="ECO:0000313" key="8">
    <source>
        <dbReference type="Proteomes" id="UP000199161"/>
    </source>
</evidence>
<dbReference type="Pfam" id="PF02899">
    <property type="entry name" value="Phage_int_SAM_1"/>
    <property type="match status" value="1"/>
</dbReference>
<keyword evidence="3" id="KW-0233">DNA recombination</keyword>
<evidence type="ECO:0000256" key="4">
    <source>
        <dbReference type="PROSITE-ProRule" id="PRU01248"/>
    </source>
</evidence>
<dbReference type="InterPro" id="IPR050090">
    <property type="entry name" value="Tyrosine_recombinase_XerCD"/>
</dbReference>
<proteinExistence type="predicted"/>
<name>A0A1I1LNG9_NATHA</name>
<dbReference type="EMBL" id="FOKW01000020">
    <property type="protein sequence ID" value="SFC74777.1"/>
    <property type="molecule type" value="Genomic_DNA"/>
</dbReference>
<feature type="region of interest" description="Disordered" evidence="5">
    <location>
        <begin position="1"/>
        <end position="23"/>
    </location>
</feature>
<organism evidence="7 8">
    <name type="scientific">Natronobacterium haloterrestre</name>
    <name type="common">Halobiforma haloterrestris</name>
    <dbReference type="NCBI Taxonomy" id="148448"/>
    <lineage>
        <taxon>Archaea</taxon>
        <taxon>Methanobacteriati</taxon>
        <taxon>Methanobacteriota</taxon>
        <taxon>Stenosarchaea group</taxon>
        <taxon>Halobacteria</taxon>
        <taxon>Halobacteriales</taxon>
        <taxon>Natrialbaceae</taxon>
        <taxon>Natronobacterium</taxon>
    </lineage>
</organism>
<dbReference type="InterPro" id="IPR002104">
    <property type="entry name" value="Integrase_catalytic"/>
</dbReference>
<evidence type="ECO:0000256" key="3">
    <source>
        <dbReference type="ARBA" id="ARBA00023172"/>
    </source>
</evidence>
<reference evidence="8" key="1">
    <citation type="submission" date="2016-10" db="EMBL/GenBank/DDBJ databases">
        <authorList>
            <person name="Varghese N."/>
            <person name="Submissions S."/>
        </authorList>
    </citation>
    <scope>NUCLEOTIDE SEQUENCE [LARGE SCALE GENOMIC DNA]</scope>
    <source>
        <strain evidence="8">DSM 13078</strain>
    </source>
</reference>
<evidence type="ECO:0000256" key="1">
    <source>
        <dbReference type="ARBA" id="ARBA00022908"/>
    </source>
</evidence>
<dbReference type="PANTHER" id="PTHR30349:SF41">
    <property type="entry name" value="INTEGRASE_RECOMBINASE PROTEIN MJ0367-RELATED"/>
    <property type="match status" value="1"/>
</dbReference>
<dbReference type="SUPFAM" id="SSF56349">
    <property type="entry name" value="DNA breaking-rejoining enzymes"/>
    <property type="match status" value="1"/>
</dbReference>
<dbReference type="GO" id="GO:0003677">
    <property type="term" value="F:DNA binding"/>
    <property type="evidence" value="ECO:0007669"/>
    <property type="project" value="UniProtKB-UniRule"/>
</dbReference>
<feature type="domain" description="Core-binding (CB)" evidence="6">
    <location>
        <begin position="51"/>
        <end position="139"/>
    </location>
</feature>
<keyword evidence="2 4" id="KW-0238">DNA-binding</keyword>
<feature type="compositionally biased region" description="Gly residues" evidence="5">
    <location>
        <begin position="1"/>
        <end position="12"/>
    </location>
</feature>
<keyword evidence="1" id="KW-0229">DNA integration</keyword>
<evidence type="ECO:0000256" key="5">
    <source>
        <dbReference type="SAM" id="MobiDB-lite"/>
    </source>
</evidence>
<dbReference type="Gene3D" id="1.10.443.10">
    <property type="entry name" value="Intergrase catalytic core"/>
    <property type="match status" value="1"/>
</dbReference>
<protein>
    <submittedName>
        <fullName evidence="7">Phage integrase, N-terminal SAM-like domain</fullName>
    </submittedName>
</protein>
<dbReference type="Gene3D" id="1.10.150.130">
    <property type="match status" value="1"/>
</dbReference>
<evidence type="ECO:0000256" key="2">
    <source>
        <dbReference type="ARBA" id="ARBA00023125"/>
    </source>
</evidence>
<dbReference type="Proteomes" id="UP000199161">
    <property type="component" value="Unassembled WGS sequence"/>
</dbReference>
<gene>
    <name evidence="7" type="ORF">SAMN05444422_1205</name>
</gene>
<dbReference type="GO" id="GO:0015074">
    <property type="term" value="P:DNA integration"/>
    <property type="evidence" value="ECO:0007669"/>
    <property type="project" value="UniProtKB-KW"/>
</dbReference>